<dbReference type="InterPro" id="IPR000056">
    <property type="entry name" value="Ribul_P_3_epim-like"/>
</dbReference>
<evidence type="ECO:0000313" key="15">
    <source>
        <dbReference type="EMBL" id="HGW91089.1"/>
    </source>
</evidence>
<dbReference type="InterPro" id="IPR011060">
    <property type="entry name" value="RibuloseP-bd_barrel"/>
</dbReference>
<organism evidence="15">
    <name type="scientific">candidate division WOR-3 bacterium</name>
    <dbReference type="NCBI Taxonomy" id="2052148"/>
    <lineage>
        <taxon>Bacteria</taxon>
        <taxon>Bacteria division WOR-3</taxon>
    </lineage>
</organism>
<comment type="similarity">
    <text evidence="6 10 11">Belongs to the ribulose-phosphate 3-epimerase family.</text>
</comment>
<dbReference type="InterPro" id="IPR026019">
    <property type="entry name" value="Ribul_P_3_epim"/>
</dbReference>
<dbReference type="InterPro" id="IPR013785">
    <property type="entry name" value="Aldolase_TIM"/>
</dbReference>
<dbReference type="AlphaFoldDB" id="A0A7C4YH65"/>
<dbReference type="GO" id="GO:0004750">
    <property type="term" value="F:D-ribulose-phosphate 3-epimerase activity"/>
    <property type="evidence" value="ECO:0007669"/>
    <property type="project" value="UniProtKB-UniRule"/>
</dbReference>
<evidence type="ECO:0000256" key="1">
    <source>
        <dbReference type="ARBA" id="ARBA00001782"/>
    </source>
</evidence>
<dbReference type="EC" id="5.1.3.1" evidence="7 10"/>
<comment type="cofactor">
    <cofactor evidence="2">
        <name>Mn(2+)</name>
        <dbReference type="ChEBI" id="CHEBI:29035"/>
    </cofactor>
</comment>
<feature type="active site" description="Proton donor" evidence="10 12">
    <location>
        <position position="168"/>
    </location>
</feature>
<evidence type="ECO:0000256" key="11">
    <source>
        <dbReference type="PIRNR" id="PIRNR001461"/>
    </source>
</evidence>
<feature type="binding site" evidence="14">
    <location>
        <position position="170"/>
    </location>
    <ligand>
        <name>substrate</name>
    </ligand>
</feature>
<keyword evidence="13" id="KW-0464">Manganese</keyword>
<dbReference type="NCBIfam" id="NF004076">
    <property type="entry name" value="PRK05581.1-4"/>
    <property type="match status" value="1"/>
</dbReference>
<proteinExistence type="inferred from homology"/>
<feature type="binding site" evidence="10 14">
    <location>
        <position position="6"/>
    </location>
    <ligand>
        <name>substrate</name>
    </ligand>
</feature>
<feature type="binding site" evidence="10 13">
    <location>
        <position position="31"/>
    </location>
    <ligand>
        <name>a divalent metal cation</name>
        <dbReference type="ChEBI" id="CHEBI:60240"/>
    </ligand>
</feature>
<evidence type="ECO:0000256" key="8">
    <source>
        <dbReference type="ARBA" id="ARBA00022723"/>
    </source>
</evidence>
<evidence type="ECO:0000256" key="9">
    <source>
        <dbReference type="ARBA" id="ARBA00023235"/>
    </source>
</evidence>
<keyword evidence="9 10" id="KW-0413">Isomerase</keyword>
<dbReference type="NCBIfam" id="TIGR01163">
    <property type="entry name" value="rpe"/>
    <property type="match status" value="1"/>
</dbReference>
<keyword evidence="10 11" id="KW-0119">Carbohydrate metabolism</keyword>
<comment type="function">
    <text evidence="10">Catalyzes the reversible epimerization of D-ribulose 5-phosphate to D-xylulose 5-phosphate.</text>
</comment>
<comment type="caution">
    <text evidence="10">Lacks conserved residue(s) required for the propagation of feature annotation.</text>
</comment>
<evidence type="ECO:0000256" key="14">
    <source>
        <dbReference type="PIRSR" id="PIRSR001461-3"/>
    </source>
</evidence>
<dbReference type="SUPFAM" id="SSF51366">
    <property type="entry name" value="Ribulose-phoshate binding barrel"/>
    <property type="match status" value="1"/>
</dbReference>
<dbReference type="EMBL" id="DTHG01000010">
    <property type="protein sequence ID" value="HGW91089.1"/>
    <property type="molecule type" value="Genomic_DNA"/>
</dbReference>
<feature type="binding site" evidence="10 13">
    <location>
        <position position="64"/>
    </location>
    <ligand>
        <name>a divalent metal cation</name>
        <dbReference type="ChEBI" id="CHEBI:60240"/>
    </ligand>
</feature>
<keyword evidence="8 10" id="KW-0479">Metal-binding</keyword>
<evidence type="ECO:0000256" key="10">
    <source>
        <dbReference type="HAMAP-Rule" id="MF_02227"/>
    </source>
</evidence>
<dbReference type="PANTHER" id="PTHR11749">
    <property type="entry name" value="RIBULOSE-5-PHOSPHATE-3-EPIMERASE"/>
    <property type="match status" value="1"/>
</dbReference>
<protein>
    <recommendedName>
        <fullName evidence="7 10">Ribulose-phosphate 3-epimerase</fullName>
        <ecNumber evidence="7 10">5.1.3.1</ecNumber>
    </recommendedName>
</protein>
<dbReference type="PIRSF" id="PIRSF001461">
    <property type="entry name" value="RPE"/>
    <property type="match status" value="1"/>
</dbReference>
<dbReference type="CDD" id="cd00429">
    <property type="entry name" value="RPE"/>
    <property type="match status" value="1"/>
</dbReference>
<comment type="cofactor">
    <cofactor evidence="4">
        <name>Zn(2+)</name>
        <dbReference type="ChEBI" id="CHEBI:29105"/>
    </cofactor>
</comment>
<feature type="active site" description="Proton acceptor" evidence="10 12">
    <location>
        <position position="33"/>
    </location>
</feature>
<accession>A0A7C4YH65</accession>
<dbReference type="PROSITE" id="PS01085">
    <property type="entry name" value="RIBUL_P_3_EPIMER_1"/>
    <property type="match status" value="1"/>
</dbReference>
<evidence type="ECO:0000256" key="6">
    <source>
        <dbReference type="ARBA" id="ARBA00009541"/>
    </source>
</evidence>
<comment type="cofactor">
    <cofactor evidence="3">
        <name>Co(2+)</name>
        <dbReference type="ChEBI" id="CHEBI:48828"/>
    </cofactor>
</comment>
<dbReference type="Gene3D" id="3.20.20.70">
    <property type="entry name" value="Aldolase class I"/>
    <property type="match status" value="1"/>
</dbReference>
<evidence type="ECO:0000256" key="2">
    <source>
        <dbReference type="ARBA" id="ARBA00001936"/>
    </source>
</evidence>
<evidence type="ECO:0000256" key="4">
    <source>
        <dbReference type="ARBA" id="ARBA00001947"/>
    </source>
</evidence>
<evidence type="ECO:0000256" key="13">
    <source>
        <dbReference type="PIRSR" id="PIRSR001461-2"/>
    </source>
</evidence>
<feature type="binding site" evidence="10 13">
    <location>
        <position position="33"/>
    </location>
    <ligand>
        <name>a divalent metal cation</name>
        <dbReference type="ChEBI" id="CHEBI:60240"/>
    </ligand>
</feature>
<feature type="binding site" evidence="10">
    <location>
        <begin position="168"/>
        <end position="170"/>
    </location>
    <ligand>
        <name>substrate</name>
    </ligand>
</feature>
<dbReference type="GO" id="GO:0006098">
    <property type="term" value="P:pentose-phosphate shunt"/>
    <property type="evidence" value="ECO:0007669"/>
    <property type="project" value="UniProtKB-UniRule"/>
</dbReference>
<sequence length="210" mass="23656">MKIAPSIIACDFSKLEYEIKSVEDAGADLIHLDVMDGHFVPNITIGPVVIEGIRKLTKLPLDAHLMISEPERYVSYFVNAGCDMISAHVETLKEPFKFFDYLSEKKIRTGIALNPETPVHSIDKFLKYVDYILIMLVHPGFYGQKMIKGTIGKLKSVREITDKEIEVDGGINGENVKELIKLGADIIVSGAYIFKSNDRKKAIESLRYYE</sequence>
<dbReference type="FunFam" id="3.20.20.70:FF:000004">
    <property type="entry name" value="Ribulose-phosphate 3-epimerase"/>
    <property type="match status" value="1"/>
</dbReference>
<gene>
    <name evidence="10 15" type="primary">rpe</name>
    <name evidence="15" type="ORF">ENV67_00925</name>
</gene>
<feature type="binding site" evidence="10 13">
    <location>
        <position position="168"/>
    </location>
    <ligand>
        <name>a divalent metal cation</name>
        <dbReference type="ChEBI" id="CHEBI:60240"/>
    </ligand>
</feature>
<keyword evidence="13" id="KW-0170">Cobalt</keyword>
<reference evidence="15" key="1">
    <citation type="journal article" date="2020" name="mSystems">
        <title>Genome- and Community-Level Interaction Insights into Carbon Utilization and Element Cycling Functions of Hydrothermarchaeota in Hydrothermal Sediment.</title>
        <authorList>
            <person name="Zhou Z."/>
            <person name="Liu Y."/>
            <person name="Xu W."/>
            <person name="Pan J."/>
            <person name="Luo Z.H."/>
            <person name="Li M."/>
        </authorList>
    </citation>
    <scope>NUCLEOTIDE SEQUENCE [LARGE SCALE GENOMIC DNA]</scope>
    <source>
        <strain evidence="15">SpSt-780</strain>
    </source>
</reference>
<comment type="caution">
    <text evidence="15">The sequence shown here is derived from an EMBL/GenBank/DDBJ whole genome shotgun (WGS) entry which is preliminary data.</text>
</comment>
<comment type="cofactor">
    <cofactor evidence="10 13">
        <name>a divalent metal cation</name>
        <dbReference type="ChEBI" id="CHEBI:60240"/>
    </cofactor>
    <text evidence="10 13">Binds 1 divalent metal cation per subunit.</text>
</comment>
<evidence type="ECO:0000256" key="5">
    <source>
        <dbReference type="ARBA" id="ARBA00001954"/>
    </source>
</evidence>
<dbReference type="HAMAP" id="MF_02227">
    <property type="entry name" value="RPE"/>
    <property type="match status" value="1"/>
</dbReference>
<feature type="binding site" evidence="10 14">
    <location>
        <begin position="140"/>
        <end position="143"/>
    </location>
    <ligand>
        <name>substrate</name>
    </ligand>
</feature>
<feature type="binding site" evidence="10 14">
    <location>
        <position position="64"/>
    </location>
    <ligand>
        <name>substrate</name>
    </ligand>
</feature>
<dbReference type="Pfam" id="PF00834">
    <property type="entry name" value="Ribul_P_3_epim"/>
    <property type="match status" value="1"/>
</dbReference>
<comment type="cofactor">
    <cofactor evidence="5">
        <name>Fe(2+)</name>
        <dbReference type="ChEBI" id="CHEBI:29033"/>
    </cofactor>
</comment>
<evidence type="ECO:0000256" key="3">
    <source>
        <dbReference type="ARBA" id="ARBA00001941"/>
    </source>
</evidence>
<evidence type="ECO:0000256" key="7">
    <source>
        <dbReference type="ARBA" id="ARBA00013188"/>
    </source>
</evidence>
<keyword evidence="13" id="KW-0862">Zinc</keyword>
<comment type="pathway">
    <text evidence="10">Carbohydrate degradation.</text>
</comment>
<comment type="catalytic activity">
    <reaction evidence="1 10 11">
        <text>D-ribulose 5-phosphate = D-xylulose 5-phosphate</text>
        <dbReference type="Rhea" id="RHEA:13677"/>
        <dbReference type="ChEBI" id="CHEBI:57737"/>
        <dbReference type="ChEBI" id="CHEBI:58121"/>
        <dbReference type="EC" id="5.1.3.1"/>
    </reaction>
</comment>
<dbReference type="GO" id="GO:0005737">
    <property type="term" value="C:cytoplasm"/>
    <property type="evidence" value="ECO:0007669"/>
    <property type="project" value="UniProtKB-ARBA"/>
</dbReference>
<dbReference type="GO" id="GO:0019323">
    <property type="term" value="P:pentose catabolic process"/>
    <property type="evidence" value="ECO:0007669"/>
    <property type="project" value="UniProtKB-UniRule"/>
</dbReference>
<evidence type="ECO:0000256" key="12">
    <source>
        <dbReference type="PIRSR" id="PIRSR001461-1"/>
    </source>
</evidence>
<name>A0A7C4YH65_UNCW3</name>
<dbReference type="GO" id="GO:0046872">
    <property type="term" value="F:metal ion binding"/>
    <property type="evidence" value="ECO:0007669"/>
    <property type="project" value="UniProtKB-UniRule"/>
</dbReference>